<dbReference type="GO" id="GO:0007112">
    <property type="term" value="P:male meiosis cytokinesis"/>
    <property type="evidence" value="ECO:0007669"/>
    <property type="project" value="TreeGrafter"/>
</dbReference>
<dbReference type="InterPro" id="IPR039448">
    <property type="entry name" value="Beta_helix"/>
</dbReference>
<name>A0A034WWS4_BACDO</name>
<protein>
    <submittedName>
        <fullName evidence="6">SHC SH2 domain-binding protein 1</fullName>
    </submittedName>
</protein>
<dbReference type="EMBL" id="GAKP01000170">
    <property type="protein sequence ID" value="JAC58782.1"/>
    <property type="molecule type" value="Transcribed_RNA"/>
</dbReference>
<dbReference type="Pfam" id="PF13229">
    <property type="entry name" value="Beta_helix"/>
    <property type="match status" value="1"/>
</dbReference>
<dbReference type="InterPro" id="IPR012334">
    <property type="entry name" value="Pectin_lyas_fold"/>
</dbReference>
<dbReference type="AlphaFoldDB" id="A0A034WWS4"/>
<sequence length="587" mass="68195">MEVYEFDKCLLDRLEESMGVLSWKDEVIPASQVRSEWSYYIELQIEPAGWQALWKIPRVICEELCIRYPTVVFGYVEQVIFKDLKAIFIIQAVQDEDIHLPEKHEVFLEDLWPTKEQENSELNIERTADCVDRLRFFYTHVWMPWDNDNDDDLNWVEKHLESRIRFCYDLRKRTMKKTLAAHVRKLLTESKYLQQRREYLELGLTDEDEGDAEETMGKTEVTDLMRLHLRLAMIRNEIELLENPEMRRIFQEIKFPEEKYFNENEQNDISSEKKLGRIYFVMTPCTLDQQIYLLQIAKKRIPKDALVQNVPTLQEILNSCNNYDCIYLSPGHHTVKFLENMADGGRLCGLTTDKEKCTNSSDYFTKENVSISSSDEESVLFVFERSFTIENIVLDCRNVQTGILVKSGTLCLRNCILIGDGKTSTQQGIICHKGTSVILEKCIVERFATGVTAMNESLLQLKHTNVLNCKIGIDLSVHSKCHFDNSKITNSLNNAVHVSTVFKPQNLNARYTVLNHLEEWEKNFDAPTPFIGECQFKGCKVNVFVQNVCNMIISRETLNVLRANENGFEIPITKDTTANEECVIKSY</sequence>
<proteinExistence type="predicted"/>
<accession>A0A034WWS4</accession>
<dbReference type="SUPFAM" id="SSF51126">
    <property type="entry name" value="Pectin lyase-like"/>
    <property type="match status" value="1"/>
</dbReference>
<feature type="domain" description="Right handed beta helix" evidence="4">
    <location>
        <begin position="358"/>
        <end position="499"/>
    </location>
</feature>
<evidence type="ECO:0000256" key="1">
    <source>
        <dbReference type="ARBA" id="ARBA00004186"/>
    </source>
</evidence>
<keyword evidence="2" id="KW-0963">Cytoplasm</keyword>
<dbReference type="Gene3D" id="2.160.20.10">
    <property type="entry name" value="Single-stranded right-handed beta-helix, Pectin lyase-like"/>
    <property type="match status" value="1"/>
</dbReference>
<dbReference type="CTD" id="35298"/>
<dbReference type="InterPro" id="IPR011050">
    <property type="entry name" value="Pectin_lyase_fold/virulence"/>
</dbReference>
<reference evidence="6" key="1">
    <citation type="journal article" date="2014" name="BMC Genomics">
        <title>Characterizing the developmental transcriptome of the oriental fruit fly, Bactrocera dorsalis (Diptera: Tephritidae) through comparative genomic analysis with Drosophila melanogaster utilizing modENCODE datasets.</title>
        <authorList>
            <person name="Geib S.M."/>
            <person name="Calla B."/>
            <person name="Hall B."/>
            <person name="Hou S."/>
            <person name="Manoukis N.C."/>
        </authorList>
    </citation>
    <scope>NUCLEOTIDE SEQUENCE</scope>
    <source>
        <strain evidence="6">Punador</strain>
    </source>
</reference>
<evidence type="ECO:0000256" key="3">
    <source>
        <dbReference type="ARBA" id="ARBA00023212"/>
    </source>
</evidence>
<dbReference type="GO" id="GO:0005819">
    <property type="term" value="C:spindle"/>
    <property type="evidence" value="ECO:0007669"/>
    <property type="project" value="UniProtKB-SubCell"/>
</dbReference>
<keyword evidence="3" id="KW-0206">Cytoskeleton</keyword>
<dbReference type="GO" id="GO:0007283">
    <property type="term" value="P:spermatogenesis"/>
    <property type="evidence" value="ECO:0007669"/>
    <property type="project" value="TreeGrafter"/>
</dbReference>
<dbReference type="InterPro" id="IPR057508">
    <property type="entry name" value="SHCBP-like_N"/>
</dbReference>
<comment type="subcellular location">
    <subcellularLocation>
        <location evidence="1">Cytoplasm</location>
        <location evidence="1">Cytoskeleton</location>
        <location evidence="1">Spindle</location>
    </subcellularLocation>
</comment>
<organism evidence="6">
    <name type="scientific">Bactrocera dorsalis</name>
    <name type="common">Oriental fruit fly</name>
    <name type="synonym">Dacus dorsalis</name>
    <dbReference type="NCBI Taxonomy" id="27457"/>
    <lineage>
        <taxon>Eukaryota</taxon>
        <taxon>Metazoa</taxon>
        <taxon>Ecdysozoa</taxon>
        <taxon>Arthropoda</taxon>
        <taxon>Hexapoda</taxon>
        <taxon>Insecta</taxon>
        <taxon>Pterygota</taxon>
        <taxon>Neoptera</taxon>
        <taxon>Endopterygota</taxon>
        <taxon>Diptera</taxon>
        <taxon>Brachycera</taxon>
        <taxon>Muscomorpha</taxon>
        <taxon>Tephritoidea</taxon>
        <taxon>Tephritidae</taxon>
        <taxon>Bactrocera</taxon>
        <taxon>Bactrocera</taxon>
    </lineage>
</organism>
<gene>
    <name evidence="6" type="primary">SHCBP</name>
</gene>
<feature type="domain" description="SHC SH2" evidence="5">
    <location>
        <begin position="29"/>
        <end position="247"/>
    </location>
</feature>
<evidence type="ECO:0000256" key="2">
    <source>
        <dbReference type="ARBA" id="ARBA00022490"/>
    </source>
</evidence>
<evidence type="ECO:0000259" key="5">
    <source>
        <dbReference type="Pfam" id="PF23762"/>
    </source>
</evidence>
<dbReference type="PANTHER" id="PTHR14695">
    <property type="entry name" value="SHC SH2-DOMAIN BINDING PROTEIN 1-RELATED"/>
    <property type="match status" value="1"/>
</dbReference>
<dbReference type="OrthoDB" id="5978115at2759"/>
<dbReference type="PANTHER" id="PTHR14695:SF4">
    <property type="entry name" value="PROTEIN NESSUN DORMA"/>
    <property type="match status" value="1"/>
</dbReference>
<dbReference type="RefSeq" id="XP_011200342.2">
    <property type="nucleotide sequence ID" value="XM_011202040.4"/>
</dbReference>
<dbReference type="InterPro" id="IPR045140">
    <property type="entry name" value="SHCBP1-like"/>
</dbReference>
<evidence type="ECO:0000259" key="4">
    <source>
        <dbReference type="Pfam" id="PF13229"/>
    </source>
</evidence>
<dbReference type="KEGG" id="bdr:105224067"/>
<dbReference type="GeneID" id="105224067"/>
<dbReference type="Pfam" id="PF23762">
    <property type="entry name" value="SHCBP_N"/>
    <property type="match status" value="1"/>
</dbReference>
<evidence type="ECO:0000313" key="6">
    <source>
        <dbReference type="EMBL" id="JAC58782.1"/>
    </source>
</evidence>